<organism evidence="3 4">
    <name type="scientific">Acanthaster planci</name>
    <name type="common">Crown-of-thorns starfish</name>
    <dbReference type="NCBI Taxonomy" id="133434"/>
    <lineage>
        <taxon>Eukaryota</taxon>
        <taxon>Metazoa</taxon>
        <taxon>Echinodermata</taxon>
        <taxon>Eleutherozoa</taxon>
        <taxon>Asterozoa</taxon>
        <taxon>Asteroidea</taxon>
        <taxon>Valvatacea</taxon>
        <taxon>Valvatida</taxon>
        <taxon>Acanthasteridae</taxon>
        <taxon>Acanthaster</taxon>
    </lineage>
</organism>
<feature type="compositionally biased region" description="Basic and acidic residues" evidence="1">
    <location>
        <begin position="441"/>
        <end position="457"/>
    </location>
</feature>
<accession>A0A8B7Y630</accession>
<gene>
    <name evidence="4" type="primary">LOC110978187</name>
</gene>
<feature type="region of interest" description="Disordered" evidence="1">
    <location>
        <begin position="127"/>
        <end position="154"/>
    </location>
</feature>
<feature type="region of interest" description="Disordered" evidence="1">
    <location>
        <begin position="205"/>
        <end position="237"/>
    </location>
</feature>
<dbReference type="OMA" id="TECDKYN"/>
<protein>
    <submittedName>
        <fullName evidence="4">Uncharacterized protein LOC110978187</fullName>
    </submittedName>
</protein>
<feature type="compositionally biased region" description="Polar residues" evidence="1">
    <location>
        <begin position="510"/>
        <end position="521"/>
    </location>
</feature>
<feature type="compositionally biased region" description="Basic and acidic residues" evidence="1">
    <location>
        <begin position="142"/>
        <end position="154"/>
    </location>
</feature>
<feature type="region of interest" description="Disordered" evidence="1">
    <location>
        <begin position="408"/>
        <end position="457"/>
    </location>
</feature>
<evidence type="ECO:0000313" key="4">
    <source>
        <dbReference type="RefSeq" id="XP_022088659.1"/>
    </source>
</evidence>
<dbReference type="KEGG" id="aplc:110978187"/>
<keyword evidence="2" id="KW-0472">Membrane</keyword>
<keyword evidence="2" id="KW-0812">Transmembrane</keyword>
<name>A0A8B7Y630_ACAPL</name>
<evidence type="ECO:0000256" key="2">
    <source>
        <dbReference type="SAM" id="Phobius"/>
    </source>
</evidence>
<feature type="region of interest" description="Disordered" evidence="1">
    <location>
        <begin position="501"/>
        <end position="521"/>
    </location>
</feature>
<feature type="compositionally biased region" description="Polar residues" evidence="1">
    <location>
        <begin position="34"/>
        <end position="44"/>
    </location>
</feature>
<feature type="compositionally biased region" description="Basic and acidic residues" evidence="1">
    <location>
        <begin position="66"/>
        <end position="77"/>
    </location>
</feature>
<evidence type="ECO:0000313" key="3">
    <source>
        <dbReference type="Proteomes" id="UP000694845"/>
    </source>
</evidence>
<feature type="region of interest" description="Disordered" evidence="1">
    <location>
        <begin position="25"/>
        <end position="81"/>
    </location>
</feature>
<dbReference type="RefSeq" id="XP_022088659.1">
    <property type="nucleotide sequence ID" value="XM_022232967.1"/>
</dbReference>
<dbReference type="GeneID" id="110978187"/>
<reference evidence="4" key="1">
    <citation type="submission" date="2025-08" db="UniProtKB">
        <authorList>
            <consortium name="RefSeq"/>
        </authorList>
    </citation>
    <scope>IDENTIFICATION</scope>
</reference>
<keyword evidence="2" id="KW-1133">Transmembrane helix</keyword>
<feature type="transmembrane region" description="Helical" evidence="2">
    <location>
        <begin position="612"/>
        <end position="638"/>
    </location>
</feature>
<sequence length="682" mass="76833">MDGQSNSANCKKKPLQGYKKLMRSQVQRLRHKATQQVKLNSSSTSDERLGRNFERYPSPTVPDIPDGLKQESREKPQETQTVLNCDEKKMSNLSDPSVGHYNKATEGLVEKQKQLQGVSGVHVSVDSEDLGSNVTGRQAPYAERKRVEEPPRERDLPLAAWSQQREEMQRCIANQTSPNTAAYHFSWGTSEGTKVHFSKQLKFQQEDRDVDHPPASQVKAGDEWSQAMGKPREMQQVQRRGTLNDINNDVSVEIEDPITTGLLLAEQGEFFHNTKAKTPQLSCSRQEKKEEHRDTDQAMISTSQQVKVAVCKQSVAEISTNTMIAVRGNLQPASITCPPVHASFSVSPNINRNRPLKRVQFADEVCRALRSDSAAVPTKAATNSSLSRIGQMAPRGRDQTSYELIRKGSLHEEAQERKAKERPLSRLTPRLTEVTVPSMDTGRKHDPPKKVEHAKRDETVQRTPDVWVEMNSKERYEDKQTQPTSTVSLLLKEKPSPASGFVDFDEKQSQDVTSPSSEVAENRVTTRGSSFCTSRQLLVKSRSLSHVDLVKPSYCREDNIERNRKSLPSITTQTSMLSVQSDSATSSTQIEQRTGRERVQSKRTRSRFICRLIRVCVVVFVLLATAQVLALCLALGFATECDKYNILFSPFWGFPWVQVDMSPVAMFLRQNLRLIHFKPTPT</sequence>
<dbReference type="OrthoDB" id="10595632at2759"/>
<keyword evidence="3" id="KW-1185">Reference proteome</keyword>
<evidence type="ECO:0000256" key="1">
    <source>
        <dbReference type="SAM" id="MobiDB-lite"/>
    </source>
</evidence>
<feature type="compositionally biased region" description="Basic and acidic residues" evidence="1">
    <location>
        <begin position="45"/>
        <end position="54"/>
    </location>
</feature>
<dbReference type="AlphaFoldDB" id="A0A8B7Y630"/>
<proteinExistence type="predicted"/>
<dbReference type="Proteomes" id="UP000694845">
    <property type="component" value="Unplaced"/>
</dbReference>
<feature type="compositionally biased region" description="Basic and acidic residues" evidence="1">
    <location>
        <begin position="408"/>
        <end position="424"/>
    </location>
</feature>